<dbReference type="SUPFAM" id="SSF48726">
    <property type="entry name" value="Immunoglobulin"/>
    <property type="match status" value="2"/>
</dbReference>
<dbReference type="SMART" id="SM00184">
    <property type="entry name" value="RING"/>
    <property type="match status" value="1"/>
</dbReference>
<dbReference type="CDD" id="cd00038">
    <property type="entry name" value="CAP_ED"/>
    <property type="match status" value="1"/>
</dbReference>
<dbReference type="InterPro" id="IPR001841">
    <property type="entry name" value="Znf_RING"/>
</dbReference>
<keyword evidence="8" id="KW-0894">Sodium channel</keyword>
<dbReference type="InterPro" id="IPR051413">
    <property type="entry name" value="K/Na_HCN_channel"/>
</dbReference>
<evidence type="ECO:0000256" key="25">
    <source>
        <dbReference type="ARBA" id="ARBA00023136"/>
    </source>
</evidence>
<evidence type="ECO:0000256" key="1">
    <source>
        <dbReference type="ARBA" id="ARBA00000900"/>
    </source>
</evidence>
<dbReference type="GO" id="GO:0003254">
    <property type="term" value="P:regulation of membrane depolarization"/>
    <property type="evidence" value="ECO:0007669"/>
    <property type="project" value="TreeGrafter"/>
</dbReference>
<keyword evidence="23" id="KW-0915">Sodium</keyword>
<evidence type="ECO:0000256" key="14">
    <source>
        <dbReference type="ARBA" id="ARBA00022723"/>
    </source>
</evidence>
<dbReference type="GO" id="GO:0061630">
    <property type="term" value="F:ubiquitin protein ligase activity"/>
    <property type="evidence" value="ECO:0007669"/>
    <property type="project" value="UniProtKB-EC"/>
</dbReference>
<keyword evidence="29" id="KW-0739">Sodium transport</keyword>
<dbReference type="SMART" id="SM00100">
    <property type="entry name" value="cNMP"/>
    <property type="match status" value="1"/>
</dbReference>
<evidence type="ECO:0000256" key="16">
    <source>
        <dbReference type="ARBA" id="ARBA00022771"/>
    </source>
</evidence>
<evidence type="ECO:0000313" key="41">
    <source>
        <dbReference type="EMBL" id="CAL1593819.1"/>
    </source>
</evidence>
<evidence type="ECO:0000256" key="20">
    <source>
        <dbReference type="ARBA" id="ARBA00022882"/>
    </source>
</evidence>
<evidence type="ECO:0000313" key="42">
    <source>
        <dbReference type="Proteomes" id="UP001497482"/>
    </source>
</evidence>
<keyword evidence="19" id="KW-0862">Zinc</keyword>
<keyword evidence="15" id="KW-0547">Nucleotide-binding</keyword>
<feature type="compositionally biased region" description="Basic and acidic residues" evidence="36">
    <location>
        <begin position="284"/>
        <end position="302"/>
    </location>
</feature>
<dbReference type="PRINTS" id="PR01856">
    <property type="entry name" value="BASIGIN"/>
</dbReference>
<evidence type="ECO:0000256" key="23">
    <source>
        <dbReference type="ARBA" id="ARBA00023053"/>
    </source>
</evidence>
<evidence type="ECO:0000256" key="29">
    <source>
        <dbReference type="ARBA" id="ARBA00023201"/>
    </source>
</evidence>
<feature type="transmembrane region" description="Helical" evidence="37">
    <location>
        <begin position="794"/>
        <end position="818"/>
    </location>
</feature>
<feature type="compositionally biased region" description="Basic and acidic residues" evidence="36">
    <location>
        <begin position="663"/>
        <end position="672"/>
    </location>
</feature>
<evidence type="ECO:0000256" key="10">
    <source>
        <dbReference type="ARBA" id="ARBA00022538"/>
    </source>
</evidence>
<keyword evidence="9" id="KW-1003">Cell membrane</keyword>
<accession>A0AAV2KW33</accession>
<keyword evidence="42" id="KW-1185">Reference proteome</keyword>
<dbReference type="Gene3D" id="1.10.287.70">
    <property type="match status" value="1"/>
</dbReference>
<sequence>MAEAPPWPSRFFCHRCSAEISPRLPDYTCPRCDSGFIEELLEERSADNGSMSTISSGPQNQQSLENPEQHLFTFSSGNGQFSLGVFGNSFDLGAGLGTEDNRDAENRRERETAARHRYGARQQRRRQSSMRPPGWQEDVPTLEGIIQQLVNGIIAPTAVPNLGVGPWGVLHSNPMDYAWGANGLDAIITQLLNQFENTGPPPADRDKIKSLPTIQITDEHVASGLECPVCKEDYSVGETVRQLPCNHMFHNDCIVPWLEQHDTCPVCRKSLSLCVSRAAGSQRTDPRPKRSDTSTQDRERTERNTAVHAVFPCLFHRLMKSVAMKFLLALCAVLLASWSASASTGPEIISDPTEVVNQTSAVLSCNLTGTAKPIKGSHWTLDGKVIEESKSTSESPYTSLRLDKITNHNGGKYECVFEMEQPVQKTIEVKTLPHVSAYKHSEHGNENDKAVLTCVSHSYPLPTTWTWFKEQDGTQEPIANGTSDKYEIKSTPEKSLLTINSLNMETDVGDYICAGSNDIGISLDRIHLRVRSRLAALWPFLGIVAEVIILVTIIFIYEKRRKPDEITDDDDSGAAPLKSNSNANHKDKGKHGGGNINLMEERLDDGQSHAHGRTHRTQWQHVEHSRSTALVERTTGMICSKNGDCRREPTSSGSLSSLISRQEGAEAEHAQEGRAGMDGAVTSAGPGGSEAKSSGLDKKESRVSFSTISVGKGLLSGQARNSVTFSKVEEIVSEEDDSKNNQTYMQRQFSSMLQPGVNKFSLRMFGSQKAVEKEQERVKSAGNWIIHPYSDFRFYWDFSMLMFMVGNLIIIPVGITFFKEETTTPWIIFNVVSDTFFLIDLVLNFRTGIVFEENTEIILDPNKIKQKYLKSWFVVDFVSSIPVDYIFLIVERGMDSEMYKTARALRIVRFTKILSLLRLLRLSRLIRYIHQWEEIFHMTYDLASAVMRIINLIGMMLLLCHWDGCLQFLVPMLQDFPSDCWVSLNKMVNDSWSELYSFALFKAMSHMLCIGYGRQAPESMSDIWLTMLSMIVGATCYAMFIGHATALIQSLDSSRRQYQEKYKQVEQYMSFHKLPADFRQKIHDYYEHRYQGKMFDEESILEELNEPLREEIVNFNCRKLVASMPLFANADPNFVTAMLTKLRFEVFQPADYIIREGTIGKKMFFIQHGVVSVLTKGNTGMKLLDGSYFGEICLLTRGRRTASVRADTYCRLYSLSVDNFNEVLEEYPMMRRAFETVAIDRLDRIGKKNSILMHKVQHDLNSGVFNNRENEMIQEIVKYDREMVQHVETPRPRAMSLCTLTPPLPGGVFLPPPPSSHHQQQHNSAIATLQQAVAMSFCTPNQGSLQSPRMPRRFQHSPVSASPFQSQLISPAAFASVMSSPPIQTPLAATAGCKSAIGITAFSASRRTPAGCSKPAPVHKSFLYFDRTSFTDDIRTSCSP</sequence>
<dbReference type="Proteomes" id="UP001497482">
    <property type="component" value="Chromosome 2"/>
</dbReference>
<evidence type="ECO:0000256" key="24">
    <source>
        <dbReference type="ARBA" id="ARBA00023065"/>
    </source>
</evidence>
<dbReference type="GO" id="GO:0000209">
    <property type="term" value="P:protein polyubiquitination"/>
    <property type="evidence" value="ECO:0007669"/>
    <property type="project" value="UniProtKB-ARBA"/>
</dbReference>
<evidence type="ECO:0000256" key="12">
    <source>
        <dbReference type="ARBA" id="ARBA00022679"/>
    </source>
</evidence>
<dbReference type="FunFam" id="1.10.287.70:FF:000031">
    <property type="entry name" value="Potassium/sodium hyperpolarization-activated cyclic nucleotide-gated channel 1, putative"/>
    <property type="match status" value="1"/>
</dbReference>
<evidence type="ECO:0000256" key="9">
    <source>
        <dbReference type="ARBA" id="ARBA00022475"/>
    </source>
</evidence>
<dbReference type="GO" id="GO:0005272">
    <property type="term" value="F:sodium channel activity"/>
    <property type="evidence" value="ECO:0007669"/>
    <property type="project" value="UniProtKB-KW"/>
</dbReference>
<evidence type="ECO:0000256" key="34">
    <source>
        <dbReference type="ARBA" id="ARBA00036239"/>
    </source>
</evidence>
<dbReference type="SUPFAM" id="SSF81324">
    <property type="entry name" value="Voltage-gated potassium channels"/>
    <property type="match status" value="1"/>
</dbReference>
<feature type="compositionally biased region" description="Low complexity" evidence="36">
    <location>
        <begin position="651"/>
        <end position="662"/>
    </location>
</feature>
<dbReference type="InterPro" id="IPR014710">
    <property type="entry name" value="RmlC-like_jellyroll"/>
</dbReference>
<feature type="domain" description="RING-type" evidence="39">
    <location>
        <begin position="227"/>
        <end position="268"/>
    </location>
</feature>
<dbReference type="SUPFAM" id="SSF57850">
    <property type="entry name" value="RING/U-box"/>
    <property type="match status" value="1"/>
</dbReference>
<keyword evidence="10" id="KW-0633">Potassium transport</keyword>
<evidence type="ECO:0000256" key="17">
    <source>
        <dbReference type="ARBA" id="ARBA00022786"/>
    </source>
</evidence>
<keyword evidence="30" id="KW-1071">Ligand-gated ion channel</keyword>
<dbReference type="PANTHER" id="PTHR45689">
    <property type="entry name" value="I[[H]] CHANNEL, ISOFORM E"/>
    <property type="match status" value="1"/>
</dbReference>
<dbReference type="InterPro" id="IPR013621">
    <property type="entry name" value="Ion_trans_N"/>
</dbReference>
<comment type="catalytic activity">
    <reaction evidence="33">
        <text>K(+)(in) = K(+)(out)</text>
        <dbReference type="Rhea" id="RHEA:29463"/>
        <dbReference type="ChEBI" id="CHEBI:29103"/>
    </reaction>
</comment>
<dbReference type="GO" id="GO:0098855">
    <property type="term" value="C:HCN channel complex"/>
    <property type="evidence" value="ECO:0007669"/>
    <property type="project" value="TreeGrafter"/>
</dbReference>
<dbReference type="CDD" id="cd00096">
    <property type="entry name" value="Ig"/>
    <property type="match status" value="1"/>
</dbReference>
<dbReference type="CDD" id="cd16801">
    <property type="entry name" value="RING-H2_RNF126"/>
    <property type="match status" value="1"/>
</dbReference>
<dbReference type="InterPro" id="IPR013783">
    <property type="entry name" value="Ig-like_fold"/>
</dbReference>
<evidence type="ECO:0000259" key="39">
    <source>
        <dbReference type="PROSITE" id="PS50089"/>
    </source>
</evidence>
<evidence type="ECO:0000256" key="4">
    <source>
        <dbReference type="ARBA" id="ARBA00004906"/>
    </source>
</evidence>
<dbReference type="Pfam" id="PF00027">
    <property type="entry name" value="cNMP_binding"/>
    <property type="match status" value="1"/>
</dbReference>
<dbReference type="Gene3D" id="3.30.40.10">
    <property type="entry name" value="Zinc/RING finger domain, C3HC4 (zinc finger)"/>
    <property type="match status" value="1"/>
</dbReference>
<dbReference type="PANTHER" id="PTHR45689:SF11">
    <property type="entry name" value="POTASSIUM_SODIUM HYPERPOLARIZATION-ACTIVATED CYCLIC NUCLEOTIDE-GATED CHANNEL 2"/>
    <property type="match status" value="1"/>
</dbReference>
<dbReference type="GO" id="GO:0030552">
    <property type="term" value="F:cAMP binding"/>
    <property type="evidence" value="ECO:0007669"/>
    <property type="project" value="UniProtKB-KW"/>
</dbReference>
<dbReference type="FunFam" id="2.60.120.10:FF:000007">
    <property type="entry name" value="Putative potassium/sodium hyperpolarization-activated cyclic nucleotide-gated channel 2"/>
    <property type="match status" value="1"/>
</dbReference>
<comment type="catalytic activity">
    <reaction evidence="1">
        <text>S-ubiquitinyl-[E2 ubiquitin-conjugating enzyme]-L-cysteine + [acceptor protein]-L-lysine = [E2 ubiquitin-conjugating enzyme]-L-cysteine + N(6)-ubiquitinyl-[acceptor protein]-L-lysine.</text>
        <dbReference type="EC" id="2.3.2.27"/>
    </reaction>
</comment>
<evidence type="ECO:0000256" key="22">
    <source>
        <dbReference type="ARBA" id="ARBA00022989"/>
    </source>
</evidence>
<feature type="domain" description="Cyclic nucleotide-binding" evidence="38">
    <location>
        <begin position="1126"/>
        <end position="1232"/>
    </location>
</feature>
<evidence type="ECO:0000256" key="27">
    <source>
        <dbReference type="ARBA" id="ARBA00023157"/>
    </source>
</evidence>
<dbReference type="InterPro" id="IPR039571">
    <property type="entry name" value="RNF126_RING-H2"/>
</dbReference>
<comment type="pathway">
    <text evidence="4">Protein modification; protein ubiquitination.</text>
</comment>
<dbReference type="PROSITE" id="PS50089">
    <property type="entry name" value="ZF_RING_2"/>
    <property type="match status" value="1"/>
</dbReference>
<evidence type="ECO:0000256" key="18">
    <source>
        <dbReference type="ARBA" id="ARBA00022826"/>
    </source>
</evidence>
<dbReference type="GO" id="GO:0030425">
    <property type="term" value="C:dendrite"/>
    <property type="evidence" value="ECO:0007669"/>
    <property type="project" value="TreeGrafter"/>
</dbReference>
<keyword evidence="26" id="KW-0114">cAMP</keyword>
<evidence type="ECO:0000259" key="38">
    <source>
        <dbReference type="PROSITE" id="PS50042"/>
    </source>
</evidence>
<comment type="subcellular location">
    <subcellularLocation>
        <location evidence="3">Cell membrane</location>
        <topology evidence="3">Multi-pass membrane protein</topology>
    </subcellularLocation>
    <subcellularLocation>
        <location evidence="2">Cell membrane</location>
        <topology evidence="2">Single-pass type I membrane protein</topology>
    </subcellularLocation>
</comment>
<evidence type="ECO:0000256" key="26">
    <source>
        <dbReference type="ARBA" id="ARBA00023149"/>
    </source>
</evidence>
<dbReference type="Pfam" id="PF14369">
    <property type="entry name" value="Zn_ribbon_19"/>
    <property type="match status" value="1"/>
</dbReference>
<dbReference type="InterPro" id="IPR018490">
    <property type="entry name" value="cNMP-bd_dom_sf"/>
</dbReference>
<dbReference type="EMBL" id="OZ035824">
    <property type="protein sequence ID" value="CAL1593819.1"/>
    <property type="molecule type" value="Genomic_DNA"/>
</dbReference>
<dbReference type="GO" id="GO:0008270">
    <property type="term" value="F:zinc ion binding"/>
    <property type="evidence" value="ECO:0007669"/>
    <property type="project" value="UniProtKB-KW"/>
</dbReference>
<keyword evidence="13 37" id="KW-0812">Transmembrane</keyword>
<evidence type="ECO:0000256" key="31">
    <source>
        <dbReference type="ARBA" id="ARBA00023303"/>
    </source>
</evidence>
<keyword evidence="11" id="KW-0116">cAMP-binding</keyword>
<evidence type="ECO:0000256" key="35">
    <source>
        <dbReference type="PROSITE-ProRule" id="PRU00175"/>
    </source>
</evidence>
<evidence type="ECO:0000256" key="8">
    <source>
        <dbReference type="ARBA" id="ARBA00022461"/>
    </source>
</evidence>
<evidence type="ECO:0000256" key="3">
    <source>
        <dbReference type="ARBA" id="ARBA00004651"/>
    </source>
</evidence>
<feature type="transmembrane region" description="Helical" evidence="37">
    <location>
        <begin position="995"/>
        <end position="1013"/>
    </location>
</feature>
<feature type="transmembrane region" description="Helical" evidence="37">
    <location>
        <begin position="1025"/>
        <end position="1048"/>
    </location>
</feature>
<keyword evidence="22 37" id="KW-1133">Transmembrane helix</keyword>
<dbReference type="InterPro" id="IPR039525">
    <property type="entry name" value="RNF126-like_zinc-ribbon"/>
</dbReference>
<dbReference type="InterPro" id="IPR005821">
    <property type="entry name" value="Ion_trans_dom"/>
</dbReference>
<dbReference type="Pfam" id="PF13639">
    <property type="entry name" value="zf-RING_2"/>
    <property type="match status" value="1"/>
</dbReference>
<evidence type="ECO:0000259" key="40">
    <source>
        <dbReference type="PROSITE" id="PS50835"/>
    </source>
</evidence>
<protein>
    <recommendedName>
        <fullName evidence="6">RING-type E3 ubiquitin transferase</fullName>
        <ecNumber evidence="6">2.3.2.27</ecNumber>
    </recommendedName>
</protein>
<name>A0AAV2KW33_KNICA</name>
<dbReference type="Gene3D" id="2.60.40.10">
    <property type="entry name" value="Immunoglobulins"/>
    <property type="match status" value="2"/>
</dbReference>
<dbReference type="Pfam" id="PF00520">
    <property type="entry name" value="Ion_trans"/>
    <property type="match status" value="1"/>
</dbReference>
<evidence type="ECO:0000256" key="7">
    <source>
        <dbReference type="ARBA" id="ARBA00022448"/>
    </source>
</evidence>
<feature type="compositionally biased region" description="Basic and acidic residues" evidence="36">
    <location>
        <begin position="99"/>
        <end position="114"/>
    </location>
</feature>
<organism evidence="41 42">
    <name type="scientific">Knipowitschia caucasica</name>
    <name type="common">Caucasian dwarf goby</name>
    <name type="synonym">Pomatoschistus caucasicus</name>
    <dbReference type="NCBI Taxonomy" id="637954"/>
    <lineage>
        <taxon>Eukaryota</taxon>
        <taxon>Metazoa</taxon>
        <taxon>Chordata</taxon>
        <taxon>Craniata</taxon>
        <taxon>Vertebrata</taxon>
        <taxon>Euteleostomi</taxon>
        <taxon>Actinopterygii</taxon>
        <taxon>Neopterygii</taxon>
        <taxon>Teleostei</taxon>
        <taxon>Neoteleostei</taxon>
        <taxon>Acanthomorphata</taxon>
        <taxon>Gobiaria</taxon>
        <taxon>Gobiiformes</taxon>
        <taxon>Gobioidei</taxon>
        <taxon>Gobiidae</taxon>
        <taxon>Gobiinae</taxon>
        <taxon>Knipowitschia</taxon>
    </lineage>
</organism>
<dbReference type="InterPro" id="IPR007110">
    <property type="entry name" value="Ig-like_dom"/>
</dbReference>
<feature type="domain" description="Ig-like" evidence="40">
    <location>
        <begin position="433"/>
        <end position="524"/>
    </location>
</feature>
<keyword evidence="12" id="KW-0808">Transferase</keyword>
<reference evidence="41 42" key="1">
    <citation type="submission" date="2024-04" db="EMBL/GenBank/DDBJ databases">
        <authorList>
            <person name="Waldvogel A.-M."/>
            <person name="Schoenle A."/>
        </authorList>
    </citation>
    <scope>NUCLEOTIDE SEQUENCE [LARGE SCALE GENOMIC DNA]</scope>
</reference>
<dbReference type="PROSITE" id="PS00888">
    <property type="entry name" value="CNMP_BINDING_1"/>
    <property type="match status" value="1"/>
</dbReference>
<keyword evidence="32" id="KW-0393">Immunoglobulin domain</keyword>
<evidence type="ECO:0000256" key="32">
    <source>
        <dbReference type="ARBA" id="ARBA00023319"/>
    </source>
</evidence>
<evidence type="ECO:0000256" key="21">
    <source>
        <dbReference type="ARBA" id="ARBA00022958"/>
    </source>
</evidence>
<comment type="similarity">
    <text evidence="5">Belongs to the potassium channel HCN family.</text>
</comment>
<feature type="transmembrane region" description="Helical" evidence="37">
    <location>
        <begin position="824"/>
        <end position="843"/>
    </location>
</feature>
<dbReference type="InterPro" id="IPR013083">
    <property type="entry name" value="Znf_RING/FYVE/PHD"/>
</dbReference>
<dbReference type="FunFam" id="2.60.40.10:FF:000387">
    <property type="entry name" value="Neuroplastin b"/>
    <property type="match status" value="1"/>
</dbReference>
<feature type="compositionally biased region" description="Basic and acidic residues" evidence="36">
    <location>
        <begin position="599"/>
        <end position="608"/>
    </location>
</feature>
<feature type="region of interest" description="Disordered" evidence="36">
    <location>
        <begin position="281"/>
        <end position="302"/>
    </location>
</feature>
<feature type="region of interest" description="Disordered" evidence="36">
    <location>
        <begin position="564"/>
        <end position="698"/>
    </location>
</feature>
<dbReference type="PROSITE" id="PS50042">
    <property type="entry name" value="CNMP_BINDING_3"/>
    <property type="match status" value="1"/>
</dbReference>
<dbReference type="FunFam" id="1.10.287.630:FF:000002">
    <property type="entry name" value="Potassium/sodium hyperpolarization-activated cyclic nucleotide-gated channel 4"/>
    <property type="match status" value="1"/>
</dbReference>
<evidence type="ECO:0000256" key="2">
    <source>
        <dbReference type="ARBA" id="ARBA00004251"/>
    </source>
</evidence>
<evidence type="ECO:0000256" key="28">
    <source>
        <dbReference type="ARBA" id="ARBA00023180"/>
    </source>
</evidence>
<evidence type="ECO:0000256" key="33">
    <source>
        <dbReference type="ARBA" id="ARBA00034430"/>
    </source>
</evidence>
<evidence type="ECO:0000256" key="37">
    <source>
        <dbReference type="SAM" id="Phobius"/>
    </source>
</evidence>
<evidence type="ECO:0000256" key="15">
    <source>
        <dbReference type="ARBA" id="ARBA00022741"/>
    </source>
</evidence>
<keyword evidence="31" id="KW-0407">Ion channel</keyword>
<evidence type="ECO:0000256" key="11">
    <source>
        <dbReference type="ARBA" id="ARBA00022566"/>
    </source>
</evidence>
<dbReference type="FunFam" id="3.30.40.10:FF:000069">
    <property type="entry name" value="E3 ubiquitin-protein ligase RNF115"/>
    <property type="match status" value="1"/>
</dbReference>
<evidence type="ECO:0000256" key="30">
    <source>
        <dbReference type="ARBA" id="ARBA00023286"/>
    </source>
</evidence>
<feature type="transmembrane region" description="Helical" evidence="37">
    <location>
        <begin position="536"/>
        <end position="557"/>
    </location>
</feature>
<dbReference type="SMART" id="SM00409">
    <property type="entry name" value="IG"/>
    <property type="match status" value="2"/>
</dbReference>
<dbReference type="GO" id="GO:0030424">
    <property type="term" value="C:axon"/>
    <property type="evidence" value="ECO:0007669"/>
    <property type="project" value="TreeGrafter"/>
</dbReference>
<dbReference type="InterPro" id="IPR000595">
    <property type="entry name" value="cNMP-bd_dom"/>
</dbReference>
<feature type="compositionally biased region" description="Basic residues" evidence="36">
    <location>
        <begin position="115"/>
        <end position="128"/>
    </location>
</feature>
<keyword evidence="21" id="KW-0630">Potassium</keyword>
<dbReference type="InterPro" id="IPR003599">
    <property type="entry name" value="Ig_sub"/>
</dbReference>
<comment type="catalytic activity">
    <reaction evidence="34">
        <text>Na(+)(in) = Na(+)(out)</text>
        <dbReference type="Rhea" id="RHEA:34963"/>
        <dbReference type="ChEBI" id="CHEBI:29101"/>
    </reaction>
</comment>
<gene>
    <name evidence="41" type="ORF">KC01_LOCUS22836</name>
</gene>
<dbReference type="Pfam" id="PF13927">
    <property type="entry name" value="Ig_3"/>
    <property type="match status" value="2"/>
</dbReference>
<dbReference type="SUPFAM" id="SSF51206">
    <property type="entry name" value="cAMP-binding domain-like"/>
    <property type="match status" value="1"/>
</dbReference>
<dbReference type="Pfam" id="PF08412">
    <property type="entry name" value="Ion_trans_N"/>
    <property type="match status" value="1"/>
</dbReference>
<dbReference type="InterPro" id="IPR036179">
    <property type="entry name" value="Ig-like_dom_sf"/>
</dbReference>
<evidence type="ECO:0000256" key="19">
    <source>
        <dbReference type="ARBA" id="ARBA00022833"/>
    </source>
</evidence>
<feature type="region of interest" description="Disordered" evidence="36">
    <location>
        <begin position="96"/>
        <end position="138"/>
    </location>
</feature>
<keyword evidence="17" id="KW-0833">Ubl conjugation pathway</keyword>
<dbReference type="EC" id="2.3.2.27" evidence="6"/>
<keyword evidence="24" id="KW-0406">Ion transport</keyword>
<keyword evidence="25 37" id="KW-0472">Membrane</keyword>
<dbReference type="GO" id="GO:0005249">
    <property type="term" value="F:voltage-gated potassium channel activity"/>
    <property type="evidence" value="ECO:0007669"/>
    <property type="project" value="TreeGrafter"/>
</dbReference>
<keyword evidence="18" id="KW-0631">Potassium channel</keyword>
<dbReference type="Gene3D" id="2.60.120.10">
    <property type="entry name" value="Jelly Rolls"/>
    <property type="match status" value="1"/>
</dbReference>
<evidence type="ECO:0000256" key="5">
    <source>
        <dbReference type="ARBA" id="ARBA00006305"/>
    </source>
</evidence>
<keyword evidence="7" id="KW-0813">Transport</keyword>
<evidence type="ECO:0000256" key="13">
    <source>
        <dbReference type="ARBA" id="ARBA00022692"/>
    </source>
</evidence>
<dbReference type="InterPro" id="IPR018488">
    <property type="entry name" value="cNMP-bd_CS"/>
</dbReference>
<dbReference type="PROSITE" id="PS50835">
    <property type="entry name" value="IG_LIKE"/>
    <property type="match status" value="2"/>
</dbReference>
<keyword evidence="14" id="KW-0479">Metal-binding</keyword>
<evidence type="ECO:0000256" key="36">
    <source>
        <dbReference type="SAM" id="MobiDB-lite"/>
    </source>
</evidence>
<keyword evidence="16 35" id="KW-0863">Zinc-finger</keyword>
<dbReference type="Gene3D" id="1.10.287.630">
    <property type="entry name" value="Helix hairpin bin"/>
    <property type="match status" value="1"/>
</dbReference>
<evidence type="ECO:0000256" key="6">
    <source>
        <dbReference type="ARBA" id="ARBA00012483"/>
    </source>
</evidence>
<feature type="domain" description="Ig-like" evidence="40">
    <location>
        <begin position="346"/>
        <end position="428"/>
    </location>
</feature>
<keyword evidence="27" id="KW-1015">Disulfide bond</keyword>
<proteinExistence type="inferred from homology"/>
<keyword evidence="28" id="KW-0325">Glycoprotein</keyword>
<keyword evidence="20" id="KW-0851">Voltage-gated channel</keyword>